<dbReference type="Pfam" id="PF03721">
    <property type="entry name" value="UDPG_MGDP_dh_N"/>
    <property type="match status" value="1"/>
</dbReference>
<dbReference type="SUPFAM" id="SSF51735">
    <property type="entry name" value="NAD(P)-binding Rossmann-fold domains"/>
    <property type="match status" value="1"/>
</dbReference>
<dbReference type="EMBL" id="JABRWQ010000001">
    <property type="protein sequence ID" value="NRD22348.1"/>
    <property type="molecule type" value="Genomic_DNA"/>
</dbReference>
<proteinExistence type="predicted"/>
<dbReference type="Proteomes" id="UP000805085">
    <property type="component" value="Unassembled WGS sequence"/>
</dbReference>
<dbReference type="Gene3D" id="3.40.50.720">
    <property type="entry name" value="NAD(P)-binding Rossmann-like Domain"/>
    <property type="match status" value="1"/>
</dbReference>
<name>A0ABX2E1I3_9FLAO</name>
<sequence>MKSQISVIGCGWLGLTLAKSLAKDQFIVKGSTTSKNKLDLLNSNSIKAYLVNLKESEITGDYSQFLTASETIVINIPPGLRKNPTKNHVLELKHLMHAIEAHSIKNVLYISSTSVFKNEVNFPIITANTKPNATSNNAKQLIEIEQMFQDNPNFNTTILRFGGLVDETRHPSTMLSGRENVSNPKAPINLIHKKDCVAIIKTIIKNNLWNLVLNAVFPKHIDKETYYKEDCKLKNLPPPNYNYTEESKGKIIESTTLVQLLNYTFTAVP</sequence>
<feature type="domain" description="UDP-glucose/GDP-mannose dehydrogenase N-terminal" evidence="1">
    <location>
        <begin position="4"/>
        <end position="182"/>
    </location>
</feature>
<organism evidence="2 3">
    <name type="scientific">Winogradskyella litoriviva</name>
    <dbReference type="NCBI Taxonomy" id="1220182"/>
    <lineage>
        <taxon>Bacteria</taxon>
        <taxon>Pseudomonadati</taxon>
        <taxon>Bacteroidota</taxon>
        <taxon>Flavobacteriia</taxon>
        <taxon>Flavobacteriales</taxon>
        <taxon>Flavobacteriaceae</taxon>
        <taxon>Winogradskyella</taxon>
    </lineage>
</organism>
<gene>
    <name evidence="2" type="ORF">HNV10_03790</name>
</gene>
<dbReference type="RefSeq" id="WP_173299988.1">
    <property type="nucleotide sequence ID" value="NZ_JABRWQ010000001.1"/>
</dbReference>
<keyword evidence="3" id="KW-1185">Reference proteome</keyword>
<protein>
    <submittedName>
        <fullName evidence="2">NAD(P)H-binding protein</fullName>
    </submittedName>
</protein>
<evidence type="ECO:0000259" key="1">
    <source>
        <dbReference type="Pfam" id="PF03721"/>
    </source>
</evidence>
<comment type="caution">
    <text evidence="2">The sequence shown here is derived from an EMBL/GenBank/DDBJ whole genome shotgun (WGS) entry which is preliminary data.</text>
</comment>
<accession>A0ABX2E1I3</accession>
<dbReference type="InterPro" id="IPR036291">
    <property type="entry name" value="NAD(P)-bd_dom_sf"/>
</dbReference>
<reference evidence="2 3" key="1">
    <citation type="journal article" date="2015" name="Int. J. Syst. Evol. Microbiol.">
        <title>Winogradskyella litoriviva sp. nov., isolated from coastal seawater.</title>
        <authorList>
            <person name="Nedashkovskaya O.I."/>
            <person name="Kukhlevskiy A.D."/>
            <person name="Zhukova N.V."/>
            <person name="Kim S.J."/>
            <person name="Rhee S.K."/>
            <person name="Mikhailov V.V."/>
        </authorList>
    </citation>
    <scope>NUCLEOTIDE SEQUENCE [LARGE SCALE GENOMIC DNA]</scope>
    <source>
        <strain evidence="2 3">KMM6491</strain>
    </source>
</reference>
<evidence type="ECO:0000313" key="3">
    <source>
        <dbReference type="Proteomes" id="UP000805085"/>
    </source>
</evidence>
<evidence type="ECO:0000313" key="2">
    <source>
        <dbReference type="EMBL" id="NRD22348.1"/>
    </source>
</evidence>
<dbReference type="InterPro" id="IPR001732">
    <property type="entry name" value="UDP-Glc/GDP-Man_DH_N"/>
</dbReference>